<evidence type="ECO:0000313" key="2">
    <source>
        <dbReference type="EMBL" id="MFC4096399.1"/>
    </source>
</evidence>
<reference evidence="3" key="1">
    <citation type="journal article" date="2019" name="Int. J. Syst. Evol. Microbiol.">
        <title>The Global Catalogue of Microorganisms (GCM) 10K type strain sequencing project: providing services to taxonomists for standard genome sequencing and annotation.</title>
        <authorList>
            <consortium name="The Broad Institute Genomics Platform"/>
            <consortium name="The Broad Institute Genome Sequencing Center for Infectious Disease"/>
            <person name="Wu L."/>
            <person name="Ma J."/>
        </authorList>
    </citation>
    <scope>NUCLEOTIDE SEQUENCE [LARGE SCALE GENOMIC DNA]</scope>
    <source>
        <strain evidence="3">CECT 7477</strain>
    </source>
</reference>
<evidence type="ECO:0000256" key="1">
    <source>
        <dbReference type="SAM" id="MobiDB-lite"/>
    </source>
</evidence>
<feature type="region of interest" description="Disordered" evidence="1">
    <location>
        <begin position="283"/>
        <end position="302"/>
    </location>
</feature>
<organism evidence="2 3">
    <name type="scientific">Euzebyella saccharophila</name>
    <dbReference type="NCBI Taxonomy" id="679664"/>
    <lineage>
        <taxon>Bacteria</taxon>
        <taxon>Pseudomonadati</taxon>
        <taxon>Bacteroidota</taxon>
        <taxon>Flavobacteriia</taxon>
        <taxon>Flavobacteriales</taxon>
        <taxon>Flavobacteriaceae</taxon>
        <taxon>Euzebyella</taxon>
    </lineage>
</organism>
<accession>A0ABV8JPB3</accession>
<dbReference type="EMBL" id="JBHSAW010000006">
    <property type="protein sequence ID" value="MFC4096399.1"/>
    <property type="molecule type" value="Genomic_DNA"/>
</dbReference>
<feature type="compositionally biased region" description="Basic residues" evidence="1">
    <location>
        <begin position="290"/>
        <end position="300"/>
    </location>
</feature>
<dbReference type="RefSeq" id="WP_192463253.1">
    <property type="nucleotide sequence ID" value="NZ_JACYFJ010000007.1"/>
</dbReference>
<gene>
    <name evidence="2" type="ORF">ACFOUT_10985</name>
</gene>
<keyword evidence="3" id="KW-1185">Reference proteome</keyword>
<sequence length="445" mass="51001">MEYQIKDIKVSNLLLSTENPRFEMVSNQREALSVMIEEQKAKLEKLGQHILKNGTNPSDIPIVTPNKSDRGKFDVLEGNRRVTTLKLLNNPNLINEKHKSTFKKFKSYSDTFAQNPIDEIPCVIFKNEDDAYKWIKLKHTGENEGVGTVTWDAQQKDRFEERNEGKSSYALQVIDFLKKDKDFDASLKKKLPKVPSSSLQRLIGDPDIRKVVGLKVRDGKLTSQLTPDEIKKPLTKIIKDLTSKDFKVKEIYSKSDRLNYIETFKPTDIPDNTASVGQWEIITSTPPKNTSKKSKKKGKRLSTDRNTIIPKSCVIPINQPRINKIYRELKDLDLRYFENAGSILFRVFIELSIDTYIEEKKITYKGRETLANKVGAVSADLVNNKVVTKHEAKPINTAVTNPNSILSINTFNAYVHNKHFSPIPKDLKTTWDGFEKFITKLWEII</sequence>
<name>A0ABV8JPB3_9FLAO</name>
<proteinExistence type="predicted"/>
<comment type="caution">
    <text evidence="2">The sequence shown here is derived from an EMBL/GenBank/DDBJ whole genome shotgun (WGS) entry which is preliminary data.</text>
</comment>
<evidence type="ECO:0008006" key="4">
    <source>
        <dbReference type="Google" id="ProtNLM"/>
    </source>
</evidence>
<protein>
    <recommendedName>
        <fullName evidence="4">ParB/Sulfiredoxin domain-containing protein</fullName>
    </recommendedName>
</protein>
<dbReference type="Proteomes" id="UP001595814">
    <property type="component" value="Unassembled WGS sequence"/>
</dbReference>
<evidence type="ECO:0000313" key="3">
    <source>
        <dbReference type="Proteomes" id="UP001595814"/>
    </source>
</evidence>